<evidence type="ECO:0000313" key="1">
    <source>
        <dbReference type="EMBL" id="QHS96214.1"/>
    </source>
</evidence>
<protein>
    <submittedName>
        <fullName evidence="1">Uncharacterized protein</fullName>
    </submittedName>
</protein>
<proteinExistence type="predicted"/>
<name>A0A6C0BXF1_9ZZZZ</name>
<sequence length="59" mass="6237">MPVKLNMVLHNGSVPHVSYSEIISKSASAAKPTMKTSLKSNMIHRVHTATAGCSACGKK</sequence>
<dbReference type="EMBL" id="MN739266">
    <property type="protein sequence ID" value="QHS96214.1"/>
    <property type="molecule type" value="Genomic_DNA"/>
</dbReference>
<organism evidence="1">
    <name type="scientific">viral metagenome</name>
    <dbReference type="NCBI Taxonomy" id="1070528"/>
    <lineage>
        <taxon>unclassified sequences</taxon>
        <taxon>metagenomes</taxon>
        <taxon>organismal metagenomes</taxon>
    </lineage>
</organism>
<reference evidence="1" key="1">
    <citation type="journal article" date="2020" name="Nature">
        <title>Giant virus diversity and host interactions through global metagenomics.</title>
        <authorList>
            <person name="Schulz F."/>
            <person name="Roux S."/>
            <person name="Paez-Espino D."/>
            <person name="Jungbluth S."/>
            <person name="Walsh D.A."/>
            <person name="Denef V.J."/>
            <person name="McMahon K.D."/>
            <person name="Konstantinidis K.T."/>
            <person name="Eloe-Fadrosh E.A."/>
            <person name="Kyrpides N.C."/>
            <person name="Woyke T."/>
        </authorList>
    </citation>
    <scope>NUCLEOTIDE SEQUENCE</scope>
    <source>
        <strain evidence="1">GVMAG-M-3300019093-7</strain>
    </source>
</reference>
<dbReference type="AlphaFoldDB" id="A0A6C0BXF1"/>
<accession>A0A6C0BXF1</accession>